<keyword evidence="2 7" id="KW-0813">Transport</keyword>
<comment type="subcellular location">
    <subcellularLocation>
        <location evidence="1 7">Cell membrane</location>
        <topology evidence="1 7">Multi-pass membrane protein</topology>
    </subcellularLocation>
</comment>
<dbReference type="PROSITE" id="PS50928">
    <property type="entry name" value="ABC_TM1"/>
    <property type="match status" value="1"/>
</dbReference>
<comment type="similarity">
    <text evidence="7">Belongs to the binding-protein-dependent transport system permease family.</text>
</comment>
<evidence type="ECO:0000256" key="7">
    <source>
        <dbReference type="RuleBase" id="RU363032"/>
    </source>
</evidence>
<feature type="transmembrane region" description="Helical" evidence="7">
    <location>
        <begin position="20"/>
        <end position="39"/>
    </location>
</feature>
<dbReference type="InterPro" id="IPR045621">
    <property type="entry name" value="BPD_transp_1_N"/>
</dbReference>
<dbReference type="Proteomes" id="UP000321196">
    <property type="component" value="Unassembled WGS sequence"/>
</dbReference>
<dbReference type="Gene3D" id="1.10.3720.10">
    <property type="entry name" value="MetI-like"/>
    <property type="match status" value="1"/>
</dbReference>
<keyword evidence="3" id="KW-1003">Cell membrane</keyword>
<dbReference type="PANTHER" id="PTHR43163">
    <property type="entry name" value="DIPEPTIDE TRANSPORT SYSTEM PERMEASE PROTEIN DPPB-RELATED"/>
    <property type="match status" value="1"/>
</dbReference>
<gene>
    <name evidence="9" type="ORF">FVP60_00715</name>
</gene>
<sequence>MNAFIAKYPLTLFLLRRIGIAVLLLVGVTIVTFALTNLVPADPVNLALGDDAAADPEIVAQYRKEHGLDQPVVMRYLIYMGNLLQGDLGVSLQTSQPIAGELAAALPATIELAGVSVILSVVLGVGLGTLAAYRRGKFSDQLLRVISLAGISVPTFWLALVAYYFLFYQWGLLPGSGRLDPTMWAPDHITGLYLVDSALTGNWEVFVNALGHLMLPAIVLTLYSMGLMVRFTRTSVLEVLNQDYVRAARAKGLSPARIVTAYVLRGAAVPIVTVVGLVFGGLLSGTVLVESVFAWNGLGQYAYNAASNLNVPAVMGVGLVVGVIYIGINLIVDLVYGFIDPRVRTA</sequence>
<dbReference type="InterPro" id="IPR035906">
    <property type="entry name" value="MetI-like_sf"/>
</dbReference>
<organism evidence="9 10">
    <name type="scientific">Microbacterium mitrae</name>
    <dbReference type="NCBI Taxonomy" id="664640"/>
    <lineage>
        <taxon>Bacteria</taxon>
        <taxon>Bacillati</taxon>
        <taxon>Actinomycetota</taxon>
        <taxon>Actinomycetes</taxon>
        <taxon>Micrococcales</taxon>
        <taxon>Microbacteriaceae</taxon>
        <taxon>Microbacterium</taxon>
    </lineage>
</organism>
<keyword evidence="10" id="KW-1185">Reference proteome</keyword>
<dbReference type="Pfam" id="PF19300">
    <property type="entry name" value="BPD_transp_1_N"/>
    <property type="match status" value="1"/>
</dbReference>
<accession>A0A5C8HQZ7</accession>
<proteinExistence type="inferred from homology"/>
<keyword evidence="5 7" id="KW-1133">Transmembrane helix</keyword>
<evidence type="ECO:0000256" key="1">
    <source>
        <dbReference type="ARBA" id="ARBA00004651"/>
    </source>
</evidence>
<keyword evidence="4 7" id="KW-0812">Transmembrane</keyword>
<protein>
    <submittedName>
        <fullName evidence="9">ABC transporter permease</fullName>
    </submittedName>
</protein>
<dbReference type="EMBL" id="VRSW01000001">
    <property type="protein sequence ID" value="TXK05558.1"/>
    <property type="molecule type" value="Genomic_DNA"/>
</dbReference>
<feature type="transmembrane region" description="Helical" evidence="7">
    <location>
        <begin position="267"/>
        <end position="293"/>
    </location>
</feature>
<evidence type="ECO:0000256" key="2">
    <source>
        <dbReference type="ARBA" id="ARBA00022448"/>
    </source>
</evidence>
<dbReference type="PANTHER" id="PTHR43163:SF6">
    <property type="entry name" value="DIPEPTIDE TRANSPORT SYSTEM PERMEASE PROTEIN DPPB-RELATED"/>
    <property type="match status" value="1"/>
</dbReference>
<reference evidence="9 10" key="1">
    <citation type="submission" date="2019-08" db="EMBL/GenBank/DDBJ databases">
        <authorList>
            <person name="Dong K."/>
        </authorList>
    </citation>
    <scope>NUCLEOTIDE SEQUENCE [LARGE SCALE GENOMIC DNA]</scope>
    <source>
        <strain evidence="9 10">M4-8</strain>
    </source>
</reference>
<evidence type="ECO:0000313" key="10">
    <source>
        <dbReference type="Proteomes" id="UP000321196"/>
    </source>
</evidence>
<feature type="transmembrane region" description="Helical" evidence="7">
    <location>
        <begin position="112"/>
        <end position="133"/>
    </location>
</feature>
<name>A0A5C8HQZ7_9MICO</name>
<evidence type="ECO:0000256" key="3">
    <source>
        <dbReference type="ARBA" id="ARBA00022475"/>
    </source>
</evidence>
<dbReference type="CDD" id="cd06261">
    <property type="entry name" value="TM_PBP2"/>
    <property type="match status" value="1"/>
</dbReference>
<evidence type="ECO:0000256" key="4">
    <source>
        <dbReference type="ARBA" id="ARBA00022692"/>
    </source>
</evidence>
<dbReference type="OrthoDB" id="9778910at2"/>
<dbReference type="GO" id="GO:0005886">
    <property type="term" value="C:plasma membrane"/>
    <property type="evidence" value="ECO:0007669"/>
    <property type="project" value="UniProtKB-SubCell"/>
</dbReference>
<dbReference type="RefSeq" id="WP_147824369.1">
    <property type="nucleotide sequence ID" value="NZ_BAAARG010000001.1"/>
</dbReference>
<feature type="transmembrane region" description="Helical" evidence="7">
    <location>
        <begin position="313"/>
        <end position="339"/>
    </location>
</feature>
<dbReference type="Pfam" id="PF00528">
    <property type="entry name" value="BPD_transp_1"/>
    <property type="match status" value="1"/>
</dbReference>
<keyword evidence="6 7" id="KW-0472">Membrane</keyword>
<evidence type="ECO:0000256" key="6">
    <source>
        <dbReference type="ARBA" id="ARBA00023136"/>
    </source>
</evidence>
<dbReference type="AlphaFoldDB" id="A0A5C8HQZ7"/>
<dbReference type="SUPFAM" id="SSF161098">
    <property type="entry name" value="MetI-like"/>
    <property type="match status" value="1"/>
</dbReference>
<dbReference type="InterPro" id="IPR000515">
    <property type="entry name" value="MetI-like"/>
</dbReference>
<feature type="transmembrane region" description="Helical" evidence="7">
    <location>
        <begin position="145"/>
        <end position="166"/>
    </location>
</feature>
<evidence type="ECO:0000313" key="9">
    <source>
        <dbReference type="EMBL" id="TXK05558.1"/>
    </source>
</evidence>
<comment type="caution">
    <text evidence="9">The sequence shown here is derived from an EMBL/GenBank/DDBJ whole genome shotgun (WGS) entry which is preliminary data.</text>
</comment>
<evidence type="ECO:0000256" key="5">
    <source>
        <dbReference type="ARBA" id="ARBA00022989"/>
    </source>
</evidence>
<feature type="transmembrane region" description="Helical" evidence="7">
    <location>
        <begin position="205"/>
        <end position="223"/>
    </location>
</feature>
<feature type="domain" description="ABC transmembrane type-1" evidence="8">
    <location>
        <begin position="106"/>
        <end position="336"/>
    </location>
</feature>
<evidence type="ECO:0000259" key="8">
    <source>
        <dbReference type="PROSITE" id="PS50928"/>
    </source>
</evidence>
<dbReference type="GO" id="GO:0071916">
    <property type="term" value="F:dipeptide transmembrane transporter activity"/>
    <property type="evidence" value="ECO:0007669"/>
    <property type="project" value="TreeGrafter"/>
</dbReference>